<feature type="domain" description="H repeat-associated protein N-terminal" evidence="2">
    <location>
        <begin position="86"/>
        <end position="177"/>
    </location>
</feature>
<dbReference type="AlphaFoldDB" id="A0A7J0C1N3"/>
<name>A0A7J0C1N3_9ACTN</name>
<organism evidence="3 5">
    <name type="scientific">Streptomyces fulvorobeus</name>
    <dbReference type="NCBI Taxonomy" id="284028"/>
    <lineage>
        <taxon>Bacteria</taxon>
        <taxon>Bacillati</taxon>
        <taxon>Actinomycetota</taxon>
        <taxon>Actinomycetes</taxon>
        <taxon>Kitasatosporales</taxon>
        <taxon>Streptomycetaceae</taxon>
        <taxon>Streptomyces</taxon>
    </lineage>
</organism>
<gene>
    <name evidence="4" type="ORF">HEB29_000634</name>
    <name evidence="3" type="ORF">Sfulv_06750</name>
</gene>
<evidence type="ECO:0000313" key="5">
    <source>
        <dbReference type="Proteomes" id="UP000498980"/>
    </source>
</evidence>
<feature type="region of interest" description="Disordered" evidence="1">
    <location>
        <begin position="231"/>
        <end position="251"/>
    </location>
</feature>
<dbReference type="EMBL" id="BLWC01000001">
    <property type="protein sequence ID" value="GFM95864.1"/>
    <property type="molecule type" value="Genomic_DNA"/>
</dbReference>
<reference evidence="3 5" key="1">
    <citation type="submission" date="2020-05" db="EMBL/GenBank/DDBJ databases">
        <title>Whole genome shotgun sequence of Streptomyces fulvorobeus NBRC 15897.</title>
        <authorList>
            <person name="Komaki H."/>
            <person name="Tamura T."/>
        </authorList>
    </citation>
    <scope>NUCLEOTIDE SEQUENCE [LARGE SCALE GENOMIC DNA]</scope>
    <source>
        <strain evidence="3 5">NBRC 15897</strain>
    </source>
</reference>
<evidence type="ECO:0000259" key="2">
    <source>
        <dbReference type="Pfam" id="PF13808"/>
    </source>
</evidence>
<evidence type="ECO:0000313" key="4">
    <source>
        <dbReference type="EMBL" id="NYE39623.1"/>
    </source>
</evidence>
<feature type="compositionally biased region" description="Gly residues" evidence="1">
    <location>
        <begin position="29"/>
        <end position="41"/>
    </location>
</feature>
<dbReference type="Pfam" id="PF13808">
    <property type="entry name" value="DDE_Tnp_1_assoc"/>
    <property type="match status" value="1"/>
</dbReference>
<feature type="region of interest" description="Disordered" evidence="1">
    <location>
        <begin position="29"/>
        <end position="56"/>
    </location>
</feature>
<dbReference type="EMBL" id="JACCCF010000001">
    <property type="protein sequence ID" value="NYE39623.1"/>
    <property type="molecule type" value="Genomic_DNA"/>
</dbReference>
<comment type="caution">
    <text evidence="3">The sequence shown here is derived from an EMBL/GenBank/DDBJ whole genome shotgun (WGS) entry which is preliminary data.</text>
</comment>
<dbReference type="Proteomes" id="UP000498980">
    <property type="component" value="Unassembled WGS sequence"/>
</dbReference>
<evidence type="ECO:0000313" key="6">
    <source>
        <dbReference type="Proteomes" id="UP000530403"/>
    </source>
</evidence>
<proteinExistence type="predicted"/>
<protein>
    <recommendedName>
        <fullName evidence="2">H repeat-associated protein N-terminal domain-containing protein</fullName>
    </recommendedName>
</protein>
<dbReference type="Proteomes" id="UP000530403">
    <property type="component" value="Unassembled WGS sequence"/>
</dbReference>
<reference evidence="4 6" key="2">
    <citation type="submission" date="2020-07" db="EMBL/GenBank/DDBJ databases">
        <title>Sequencing the genomes of 1000 actinobacteria strains.</title>
        <authorList>
            <person name="Klenk H.-P."/>
        </authorList>
    </citation>
    <scope>NUCLEOTIDE SEQUENCE [LARGE SCALE GENOMIC DNA]</scope>
    <source>
        <strain evidence="4 6">DSM 41455</strain>
    </source>
</reference>
<sequence length="251" mass="25699">MAAAGADLHAEAAGDRFVDVALDEEVGDGQLGAGDPVGAGPWGDSSDHGGGLARASASSPIATPLGQLASIAAPAPLLDAVDLRTFLTGMPDPRGRKGRIYPFSALVCAVAAAVLPGAKSLAAIGEWITDAPPWALRTLGFTPDPFTGQTSAPHPATIRRLLERLDGDALDRAVGAFLDTRSATSATVDGPVARAIRRAVGGHRQNAAAVAAAVDTLARDHSRLLCSLHAGGRQQRARHHRRSAWGARGIS</sequence>
<accession>A0A7J0C1N3</accession>
<keyword evidence="5" id="KW-1185">Reference proteome</keyword>
<evidence type="ECO:0000256" key="1">
    <source>
        <dbReference type="SAM" id="MobiDB-lite"/>
    </source>
</evidence>
<dbReference type="InterPro" id="IPR032806">
    <property type="entry name" value="YbfD_N"/>
</dbReference>
<evidence type="ECO:0000313" key="3">
    <source>
        <dbReference type="EMBL" id="GFM95864.1"/>
    </source>
</evidence>